<evidence type="ECO:0000313" key="1">
    <source>
        <dbReference type="EMBL" id="KAI5682775.1"/>
    </source>
</evidence>
<keyword evidence="2" id="KW-1185">Reference proteome</keyword>
<sequence>MSVMSKISWSCNKRPDVAHEVSAPTQRKKKVKASNWEQRGPAEGGPVDLELIPSYGGPVVGPIWRGQDRGLLKCRSRYMAITGWNLTDAHGDLGLAFTIGGINASELHSVAISSPSTLSSVTELPATYIFIFTFSAWIYMYFPMFALAVRLRTQACKPYIQQHPMLGYKNEHKLLDICLRVDMMTADEVRWIPYKTQEIRHCWISTWHKFIAYFDWGEPYILDRVVRQFGFRHCIPAHPIRPQEARRPANNEMYVLRNLFVEALWLEAPSHLLTESWTSVPAIPPSSCTEDYMDWFLLRSHRGYRIPQIFPVDFTYR</sequence>
<evidence type="ECO:0000313" key="2">
    <source>
        <dbReference type="Proteomes" id="UP001060085"/>
    </source>
</evidence>
<dbReference type="Proteomes" id="UP001060085">
    <property type="component" value="Linkage Group LG01"/>
</dbReference>
<gene>
    <name evidence="1" type="ORF">M9H77_04003</name>
</gene>
<accession>A0ACC0CCW3</accession>
<name>A0ACC0CCW3_CATRO</name>
<proteinExistence type="predicted"/>
<organism evidence="1 2">
    <name type="scientific">Catharanthus roseus</name>
    <name type="common">Madagascar periwinkle</name>
    <name type="synonym">Vinca rosea</name>
    <dbReference type="NCBI Taxonomy" id="4058"/>
    <lineage>
        <taxon>Eukaryota</taxon>
        <taxon>Viridiplantae</taxon>
        <taxon>Streptophyta</taxon>
        <taxon>Embryophyta</taxon>
        <taxon>Tracheophyta</taxon>
        <taxon>Spermatophyta</taxon>
        <taxon>Magnoliopsida</taxon>
        <taxon>eudicotyledons</taxon>
        <taxon>Gunneridae</taxon>
        <taxon>Pentapetalae</taxon>
        <taxon>asterids</taxon>
        <taxon>lamiids</taxon>
        <taxon>Gentianales</taxon>
        <taxon>Apocynaceae</taxon>
        <taxon>Rauvolfioideae</taxon>
        <taxon>Vinceae</taxon>
        <taxon>Catharanthinae</taxon>
        <taxon>Catharanthus</taxon>
    </lineage>
</organism>
<reference evidence="2" key="1">
    <citation type="journal article" date="2023" name="Nat. Plants">
        <title>Single-cell RNA sequencing provides a high-resolution roadmap for understanding the multicellular compartmentation of specialized metabolism.</title>
        <authorList>
            <person name="Sun S."/>
            <person name="Shen X."/>
            <person name="Li Y."/>
            <person name="Li Y."/>
            <person name="Wang S."/>
            <person name="Li R."/>
            <person name="Zhang H."/>
            <person name="Shen G."/>
            <person name="Guo B."/>
            <person name="Wei J."/>
            <person name="Xu J."/>
            <person name="St-Pierre B."/>
            <person name="Chen S."/>
            <person name="Sun C."/>
        </authorList>
    </citation>
    <scope>NUCLEOTIDE SEQUENCE [LARGE SCALE GENOMIC DNA]</scope>
</reference>
<protein>
    <submittedName>
        <fullName evidence="1">Uncharacterized protein</fullName>
    </submittedName>
</protein>
<dbReference type="EMBL" id="CM044701">
    <property type="protein sequence ID" value="KAI5682775.1"/>
    <property type="molecule type" value="Genomic_DNA"/>
</dbReference>
<comment type="caution">
    <text evidence="1">The sequence shown here is derived from an EMBL/GenBank/DDBJ whole genome shotgun (WGS) entry which is preliminary data.</text>
</comment>